<dbReference type="EMBL" id="CP006720">
    <property type="protein sequence ID" value="AHI57471.1"/>
    <property type="molecule type" value="Genomic_DNA"/>
</dbReference>
<evidence type="ECO:0000313" key="2">
    <source>
        <dbReference type="EMBL" id="AHI57471.1"/>
    </source>
</evidence>
<organism evidence="2 3">
    <name type="scientific">Spiroplasma mirum ATCC 29335</name>
    <dbReference type="NCBI Taxonomy" id="838561"/>
    <lineage>
        <taxon>Bacteria</taxon>
        <taxon>Bacillati</taxon>
        <taxon>Mycoplasmatota</taxon>
        <taxon>Mollicutes</taxon>
        <taxon>Entomoplasmatales</taxon>
        <taxon>Spiroplasmataceae</taxon>
        <taxon>Spiroplasma</taxon>
    </lineage>
</organism>
<evidence type="ECO:0000313" key="3">
    <source>
        <dbReference type="Proteomes" id="UP000019260"/>
    </source>
</evidence>
<dbReference type="STRING" id="838561.P344_00490"/>
<evidence type="ECO:0000256" key="1">
    <source>
        <dbReference type="SAM" id="SignalP"/>
    </source>
</evidence>
<gene>
    <name evidence="2" type="ORF">P344_00490</name>
</gene>
<proteinExistence type="predicted"/>
<keyword evidence="1" id="KW-0732">Signal</keyword>
<accession>W6AKB6</accession>
<name>W6AKB6_9MOLU</name>
<keyword evidence="3" id="KW-1185">Reference proteome</keyword>
<dbReference type="Proteomes" id="UP000019260">
    <property type="component" value="Chromosome"/>
</dbReference>
<dbReference type="AlphaFoldDB" id="W6AKB6"/>
<sequence length="183" mass="20016">MTFTLASVALVNICFLAPVIATTGWSVDTWQNLVISSYKGGSIWQPAFKDFTISGNDFLEWVTKTGPYKDANIDTNSLFINGATANIINGYGNATDVVGINNYFDTIRNGMTKDGYNLFGQYLVSRFGGEIKGITSLQDSVIDIKASMGTTGIVVILAERWNQIQVPTNAFGFGAAIYKFFTW</sequence>
<protein>
    <submittedName>
        <fullName evidence="2">Uncharacterized protein</fullName>
    </submittedName>
</protein>
<dbReference type="PATRIC" id="fig|838561.3.peg.95"/>
<dbReference type="HOGENOM" id="CLU_1474292_0_0_14"/>
<feature type="signal peptide" evidence="1">
    <location>
        <begin position="1"/>
        <end position="21"/>
    </location>
</feature>
<dbReference type="RefSeq" id="WP_025316915.1">
    <property type="nucleotide sequence ID" value="NZ_CP002082.1"/>
</dbReference>
<reference evidence="2 3" key="1">
    <citation type="submission" date="2013-09" db="EMBL/GenBank/DDBJ databases">
        <title>Complete genome sequence of Spiroplasma mirum suckling mouse cataract agent.</title>
        <authorList>
            <person name="Landry C.A."/>
            <person name="Bastian F.O."/>
            <person name="Thune R.L."/>
        </authorList>
    </citation>
    <scope>NUCLEOTIDE SEQUENCE [LARGE SCALE GENOMIC DNA]</scope>
    <source>
        <strain evidence="2 3">SMCA</strain>
    </source>
</reference>
<dbReference type="KEGG" id="smia:P344_00490"/>
<feature type="chain" id="PRO_5004875790" evidence="1">
    <location>
        <begin position="22"/>
        <end position="183"/>
    </location>
</feature>